<keyword evidence="6" id="KW-0560">Oxidoreductase</keyword>
<dbReference type="CDD" id="cd04730">
    <property type="entry name" value="NPD_like"/>
    <property type="match status" value="1"/>
</dbReference>
<keyword evidence="3" id="KW-0216">Detoxification</keyword>
<dbReference type="SUPFAM" id="SSF51412">
    <property type="entry name" value="Inosine monophosphate dehydrogenase (IMPDH)"/>
    <property type="match status" value="1"/>
</dbReference>
<evidence type="ECO:0000256" key="1">
    <source>
        <dbReference type="ARBA" id="ARBA00001917"/>
    </source>
</evidence>
<protein>
    <recommendedName>
        <fullName evidence="8">Propionate 3-nitronate monooxygenase</fullName>
    </recommendedName>
</protein>
<accession>M1UT50</accession>
<dbReference type="EMBL" id="CP004354">
    <property type="protein sequence ID" value="AGG66337.1"/>
    <property type="molecule type" value="Genomic_DNA"/>
</dbReference>
<evidence type="ECO:0000256" key="8">
    <source>
        <dbReference type="ARBA" id="ARBA00031155"/>
    </source>
</evidence>
<dbReference type="AlphaFoldDB" id="M1UT50"/>
<dbReference type="GO" id="GO:0009636">
    <property type="term" value="P:response to toxic substance"/>
    <property type="evidence" value="ECO:0007669"/>
    <property type="project" value="UniProtKB-KW"/>
</dbReference>
<keyword evidence="7" id="KW-0503">Monooxygenase</keyword>
<evidence type="ECO:0000313" key="10">
    <source>
        <dbReference type="EMBL" id="AGG66337.1"/>
    </source>
</evidence>
<dbReference type="Gene3D" id="3.20.20.70">
    <property type="entry name" value="Aldolase class I"/>
    <property type="match status" value="1"/>
</dbReference>
<dbReference type="STRING" id="1121353.H924_04455"/>
<dbReference type="PATRIC" id="fig|1121353.3.peg.912"/>
<evidence type="ECO:0000256" key="6">
    <source>
        <dbReference type="ARBA" id="ARBA00023002"/>
    </source>
</evidence>
<evidence type="ECO:0000256" key="3">
    <source>
        <dbReference type="ARBA" id="ARBA00022575"/>
    </source>
</evidence>
<keyword evidence="11" id="KW-1185">Reference proteome</keyword>
<sequence length="340" mass="35484">MDLLESLNIPVLVAPMAGGPSTPALVNAAAAAGTIGFLAGGTQTLEQFKQDLSQVTAPFGVNLFQPQLEEPDPADLARLSQILAPEFEKFDLVQPSVSPDLTNGWAEKFEAALAAQPAVMSATFGCFSAAEFQQLHERNIAAWVTVTNPEDALIAQDAGADALVVQGPKAGGHRSTWSITEEPDSRSLAELLQAVRNAGVKIPLIAAGGIMNAADVRGALQAGAVAVSCGSAFLLCDEAGTSTFNRWLLAQATVLDLESVSSRAFSGRFARGVATQFARDNEGLPPLYPYLNKMITPLREAAAGVGNWEYAYCLVGSGVQGIGSGSAKRILMSLAPSALR</sequence>
<evidence type="ECO:0000256" key="5">
    <source>
        <dbReference type="ARBA" id="ARBA00022643"/>
    </source>
</evidence>
<name>M1UT50_9CORY</name>
<dbReference type="Proteomes" id="UP000011760">
    <property type="component" value="Chromosome"/>
</dbReference>
<gene>
    <name evidence="10" type="ORF">H924_04455</name>
</gene>
<evidence type="ECO:0000256" key="2">
    <source>
        <dbReference type="ARBA" id="ARBA00009881"/>
    </source>
</evidence>
<dbReference type="InterPro" id="IPR013785">
    <property type="entry name" value="Aldolase_TIM"/>
</dbReference>
<evidence type="ECO:0000256" key="7">
    <source>
        <dbReference type="ARBA" id="ARBA00023033"/>
    </source>
</evidence>
<dbReference type="RefSeq" id="WP_015650772.1">
    <property type="nucleotide sequence ID" value="NC_020506.1"/>
</dbReference>
<comment type="cofactor">
    <cofactor evidence="1">
        <name>FMN</name>
        <dbReference type="ChEBI" id="CHEBI:58210"/>
    </cofactor>
</comment>
<dbReference type="GO" id="GO:0018580">
    <property type="term" value="F:nitronate monooxygenase activity"/>
    <property type="evidence" value="ECO:0007669"/>
    <property type="project" value="InterPro"/>
</dbReference>
<proteinExistence type="inferred from homology"/>
<keyword evidence="4" id="KW-0285">Flavoprotein</keyword>
<dbReference type="HOGENOM" id="CLU_038732_5_1_11"/>
<evidence type="ECO:0000313" key="11">
    <source>
        <dbReference type="Proteomes" id="UP000011760"/>
    </source>
</evidence>
<dbReference type="OrthoDB" id="9778912at2"/>
<dbReference type="PANTHER" id="PTHR42747">
    <property type="entry name" value="NITRONATE MONOOXYGENASE-RELATED"/>
    <property type="match status" value="1"/>
</dbReference>
<comment type="similarity">
    <text evidence="2">Belongs to the nitronate monooxygenase family. NMO class I subfamily.</text>
</comment>
<comment type="catalytic activity">
    <reaction evidence="9">
        <text>3 propionate 3-nitronate + 3 O2 + H2O = 3 3-oxopropanoate + 2 nitrate + nitrite + H2O2 + 3 H(+)</text>
        <dbReference type="Rhea" id="RHEA:57332"/>
        <dbReference type="ChEBI" id="CHEBI:15377"/>
        <dbReference type="ChEBI" id="CHEBI:15378"/>
        <dbReference type="ChEBI" id="CHEBI:15379"/>
        <dbReference type="ChEBI" id="CHEBI:16240"/>
        <dbReference type="ChEBI" id="CHEBI:16301"/>
        <dbReference type="ChEBI" id="CHEBI:17632"/>
        <dbReference type="ChEBI" id="CHEBI:33190"/>
        <dbReference type="ChEBI" id="CHEBI:136067"/>
    </reaction>
</comment>
<keyword evidence="5" id="KW-0288">FMN</keyword>
<evidence type="ECO:0000256" key="4">
    <source>
        <dbReference type="ARBA" id="ARBA00022630"/>
    </source>
</evidence>
<dbReference type="PANTHER" id="PTHR42747:SF3">
    <property type="entry name" value="NITRONATE MONOOXYGENASE-RELATED"/>
    <property type="match status" value="1"/>
</dbReference>
<dbReference type="KEGG" id="ccn:H924_04455"/>
<reference evidence="10 11" key="1">
    <citation type="submission" date="2013-02" db="EMBL/GenBank/DDBJ databases">
        <title>The complete genome sequence of Corynebacterium callunae DSM 20147.</title>
        <authorList>
            <person name="Ruckert C."/>
            <person name="Albersmeier A."/>
            <person name="Kalinowski J."/>
        </authorList>
    </citation>
    <scope>NUCLEOTIDE SEQUENCE [LARGE SCALE GENOMIC DNA]</scope>
    <source>
        <strain evidence="10 11">DSM 20147</strain>
    </source>
</reference>
<dbReference type="eggNOG" id="COG2070">
    <property type="taxonomic scope" value="Bacteria"/>
</dbReference>
<dbReference type="InterPro" id="IPR004136">
    <property type="entry name" value="NMO"/>
</dbReference>
<dbReference type="Pfam" id="PF03060">
    <property type="entry name" value="NMO"/>
    <property type="match status" value="1"/>
</dbReference>
<organism evidence="10 11">
    <name type="scientific">Corynebacterium callunae DSM 20147</name>
    <dbReference type="NCBI Taxonomy" id="1121353"/>
    <lineage>
        <taxon>Bacteria</taxon>
        <taxon>Bacillati</taxon>
        <taxon>Actinomycetota</taxon>
        <taxon>Actinomycetes</taxon>
        <taxon>Mycobacteriales</taxon>
        <taxon>Corynebacteriaceae</taxon>
        <taxon>Corynebacterium</taxon>
    </lineage>
</organism>
<evidence type="ECO:0000256" key="9">
    <source>
        <dbReference type="ARBA" id="ARBA00049401"/>
    </source>
</evidence>